<keyword evidence="4 6" id="KW-0863">Zinc-finger</keyword>
<dbReference type="GO" id="GO:0008270">
    <property type="term" value="F:zinc ion binding"/>
    <property type="evidence" value="ECO:0007669"/>
    <property type="project" value="UniProtKB-KW"/>
</dbReference>
<evidence type="ECO:0000256" key="4">
    <source>
        <dbReference type="ARBA" id="ARBA00022771"/>
    </source>
</evidence>
<dbReference type="PROSITE" id="PS50089">
    <property type="entry name" value="ZF_RING_2"/>
    <property type="match status" value="1"/>
</dbReference>
<proteinExistence type="predicted"/>
<evidence type="ECO:0000313" key="8">
    <source>
        <dbReference type="EMBL" id="PQQ08270.1"/>
    </source>
</evidence>
<organism evidence="8 9">
    <name type="scientific">Prunus yedoensis var. nudiflora</name>
    <dbReference type="NCBI Taxonomy" id="2094558"/>
    <lineage>
        <taxon>Eukaryota</taxon>
        <taxon>Viridiplantae</taxon>
        <taxon>Streptophyta</taxon>
        <taxon>Embryophyta</taxon>
        <taxon>Tracheophyta</taxon>
        <taxon>Spermatophyta</taxon>
        <taxon>Magnoliopsida</taxon>
        <taxon>eudicotyledons</taxon>
        <taxon>Gunneridae</taxon>
        <taxon>Pentapetalae</taxon>
        <taxon>rosids</taxon>
        <taxon>fabids</taxon>
        <taxon>Rosales</taxon>
        <taxon>Rosaceae</taxon>
        <taxon>Amygdaloideae</taxon>
        <taxon>Amygdaleae</taxon>
        <taxon>Prunus</taxon>
    </lineage>
</organism>
<dbReference type="Proteomes" id="UP000250321">
    <property type="component" value="Unassembled WGS sequence"/>
</dbReference>
<dbReference type="PANTHER" id="PTHR15710">
    <property type="entry name" value="E3 UBIQUITIN-PROTEIN LIGASE PRAJA"/>
    <property type="match status" value="1"/>
</dbReference>
<evidence type="ECO:0000256" key="2">
    <source>
        <dbReference type="ARBA" id="ARBA00012483"/>
    </source>
</evidence>
<feature type="domain" description="RING-type" evidence="7">
    <location>
        <begin position="103"/>
        <end position="144"/>
    </location>
</feature>
<dbReference type="AlphaFoldDB" id="A0A314YPJ8"/>
<dbReference type="PANTHER" id="PTHR15710:SF194">
    <property type="entry name" value="RING_U-BOX SUPERFAMILY PROTEIN"/>
    <property type="match status" value="1"/>
</dbReference>
<comment type="caution">
    <text evidence="8">The sequence shown here is derived from an EMBL/GenBank/DDBJ whole genome shotgun (WGS) entry which is preliminary data.</text>
</comment>
<evidence type="ECO:0000259" key="7">
    <source>
        <dbReference type="PROSITE" id="PS50089"/>
    </source>
</evidence>
<evidence type="ECO:0000256" key="5">
    <source>
        <dbReference type="ARBA" id="ARBA00022833"/>
    </source>
</evidence>
<dbReference type="InterPro" id="IPR001841">
    <property type="entry name" value="Znf_RING"/>
</dbReference>
<reference evidence="8 9" key="1">
    <citation type="submission" date="2018-02" db="EMBL/GenBank/DDBJ databases">
        <title>Draft genome of wild Prunus yedoensis var. nudiflora.</title>
        <authorList>
            <person name="Baek S."/>
            <person name="Kim J.-H."/>
            <person name="Choi K."/>
            <person name="Kim G.-B."/>
            <person name="Cho A."/>
            <person name="Jang H."/>
            <person name="Shin C.-H."/>
            <person name="Yu H.-J."/>
            <person name="Mun J.-H."/>
        </authorList>
    </citation>
    <scope>NUCLEOTIDE SEQUENCE [LARGE SCALE GENOMIC DNA]</scope>
    <source>
        <strain evidence="9">cv. Jeju island</strain>
        <tissue evidence="8">Leaf</tissue>
    </source>
</reference>
<dbReference type="GO" id="GO:0005737">
    <property type="term" value="C:cytoplasm"/>
    <property type="evidence" value="ECO:0007669"/>
    <property type="project" value="TreeGrafter"/>
</dbReference>
<dbReference type="GO" id="GO:0061630">
    <property type="term" value="F:ubiquitin protein ligase activity"/>
    <property type="evidence" value="ECO:0007669"/>
    <property type="project" value="UniProtKB-EC"/>
</dbReference>
<dbReference type="SMART" id="SM00184">
    <property type="entry name" value="RING"/>
    <property type="match status" value="1"/>
</dbReference>
<evidence type="ECO:0000256" key="1">
    <source>
        <dbReference type="ARBA" id="ARBA00000900"/>
    </source>
</evidence>
<dbReference type="OrthoDB" id="1194598at2759"/>
<name>A0A314YPJ8_PRUYE</name>
<evidence type="ECO:0000256" key="6">
    <source>
        <dbReference type="PROSITE-ProRule" id="PRU00175"/>
    </source>
</evidence>
<dbReference type="GO" id="GO:0016567">
    <property type="term" value="P:protein ubiquitination"/>
    <property type="evidence" value="ECO:0007669"/>
    <property type="project" value="TreeGrafter"/>
</dbReference>
<accession>A0A314YPJ8</accession>
<dbReference type="Pfam" id="PF13639">
    <property type="entry name" value="zf-RING_2"/>
    <property type="match status" value="1"/>
</dbReference>
<sequence>MQTSSMTGLQSNEWLRNLMDDGVDHLLNVEWLIDFMPTEHIFDEAISLSDMVEFSLVLPSLDDQQDLNLNLRPKPASQASVEALEKLVFDVGVHGSSESESFCVVCLENMLSGDRVTRMPCFHIFHGDCIVEWLKQAHICPLCRFELPQN</sequence>
<dbReference type="Gene3D" id="3.30.40.10">
    <property type="entry name" value="Zinc/RING finger domain, C3HC4 (zinc finger)"/>
    <property type="match status" value="1"/>
</dbReference>
<dbReference type="EMBL" id="PJQY01000746">
    <property type="protein sequence ID" value="PQQ08270.1"/>
    <property type="molecule type" value="Genomic_DNA"/>
</dbReference>
<evidence type="ECO:0000256" key="3">
    <source>
        <dbReference type="ARBA" id="ARBA00022723"/>
    </source>
</evidence>
<keyword evidence="3" id="KW-0479">Metal-binding</keyword>
<dbReference type="SUPFAM" id="SSF57850">
    <property type="entry name" value="RING/U-box"/>
    <property type="match status" value="1"/>
</dbReference>
<keyword evidence="9" id="KW-1185">Reference proteome</keyword>
<comment type="catalytic activity">
    <reaction evidence="1">
        <text>S-ubiquitinyl-[E2 ubiquitin-conjugating enzyme]-L-cysteine + [acceptor protein]-L-lysine = [E2 ubiquitin-conjugating enzyme]-L-cysteine + N(6)-ubiquitinyl-[acceptor protein]-L-lysine.</text>
        <dbReference type="EC" id="2.3.2.27"/>
    </reaction>
</comment>
<dbReference type="EC" id="2.3.2.27" evidence="2"/>
<evidence type="ECO:0000313" key="9">
    <source>
        <dbReference type="Proteomes" id="UP000250321"/>
    </source>
</evidence>
<gene>
    <name evidence="8" type="ORF">Pyn_17685</name>
</gene>
<protein>
    <recommendedName>
        <fullName evidence="2">RING-type E3 ubiquitin transferase</fullName>
        <ecNumber evidence="2">2.3.2.27</ecNumber>
    </recommendedName>
</protein>
<dbReference type="STRING" id="2094558.A0A314YPJ8"/>
<keyword evidence="5" id="KW-0862">Zinc</keyword>
<dbReference type="CDD" id="cd16454">
    <property type="entry name" value="RING-H2_PA-TM-RING"/>
    <property type="match status" value="1"/>
</dbReference>
<dbReference type="InterPro" id="IPR013083">
    <property type="entry name" value="Znf_RING/FYVE/PHD"/>
</dbReference>